<dbReference type="Pfam" id="PF05045">
    <property type="entry name" value="RgpF"/>
    <property type="match status" value="1"/>
</dbReference>
<proteinExistence type="predicted"/>
<dbReference type="RefSeq" id="WP_286152137.1">
    <property type="nucleotide sequence ID" value="NZ_JBBGZH010000001.1"/>
</dbReference>
<protein>
    <submittedName>
        <fullName evidence="1">Rhamnan synthesis F family protein</fullName>
    </submittedName>
</protein>
<sequence>MEPFILARLNVIHKEIGLRGAGMGVGKAMNWLAVRAYIRGAKLMQMPCILREKKPGFLSDEATRQPSGDLYAIVVKYNKFGVAPDFLHLLNELRNQNINPIVVCNGRLSQPDHDAIKAIAQRVLVRQNIGRDFGAYRAATLLLGAEGLQPRRLLYFNDSVMYVPGDGLRQMIASLIDSEYDVIGTNENHEFVHHVGSYAFSMSGKVFNNAAVQRFWSRYRSYDVRPHAIRKGEVALSECFARCGYSIDVLYSTDKLALNLDKMAMPEIVSSLRYLPHGAFRSYELQPLLAGAIYTGKMLSKRSGKRSAAPVSASEMRLTPTISQYSKAMKERSQTPSADDRGGLVGEQVKREVLVNHMIGIIMNGSQVHYGFGLFHRIMGSPLIKRDLLLRGLLFEHDCARILDYMPVQQREPIMRELLNRGRSVNVTGLRRFKLRNGLL</sequence>
<organism evidence="1 2">
    <name type="scientific">Ochrobactrum vermis</name>
    <dbReference type="NCBI Taxonomy" id="1827297"/>
    <lineage>
        <taxon>Bacteria</taxon>
        <taxon>Pseudomonadati</taxon>
        <taxon>Pseudomonadota</taxon>
        <taxon>Alphaproteobacteria</taxon>
        <taxon>Hyphomicrobiales</taxon>
        <taxon>Brucellaceae</taxon>
        <taxon>Brucella/Ochrobactrum group</taxon>
        <taxon>Ochrobactrum</taxon>
    </lineage>
</organism>
<accession>A0ABU8P9Z0</accession>
<keyword evidence="2" id="KW-1185">Reference proteome</keyword>
<evidence type="ECO:0000313" key="1">
    <source>
        <dbReference type="EMBL" id="MEJ5019073.1"/>
    </source>
</evidence>
<evidence type="ECO:0000313" key="2">
    <source>
        <dbReference type="Proteomes" id="UP001375812"/>
    </source>
</evidence>
<gene>
    <name evidence="1" type="ORF">WH297_04880</name>
</gene>
<dbReference type="InterPro" id="IPR007739">
    <property type="entry name" value="RgpF"/>
</dbReference>
<dbReference type="Proteomes" id="UP001375812">
    <property type="component" value="Unassembled WGS sequence"/>
</dbReference>
<name>A0ABU8P9Z0_9HYPH</name>
<dbReference type="EMBL" id="JBBGZH010000001">
    <property type="protein sequence ID" value="MEJ5019073.1"/>
    <property type="molecule type" value="Genomic_DNA"/>
</dbReference>
<comment type="caution">
    <text evidence="1">The sequence shown here is derived from an EMBL/GenBank/DDBJ whole genome shotgun (WGS) entry which is preliminary data.</text>
</comment>
<reference evidence="1 2" key="1">
    <citation type="submission" date="2023-12" db="EMBL/GenBank/DDBJ databases">
        <title>Gut-associated functions are favored during microbiome assembly across C. elegans life.</title>
        <authorList>
            <person name="Zimmermann J."/>
        </authorList>
    </citation>
    <scope>NUCLEOTIDE SEQUENCE [LARGE SCALE GENOMIC DNA]</scope>
    <source>
        <strain evidence="1 2">MYb71</strain>
    </source>
</reference>